<protein>
    <recommendedName>
        <fullName evidence="6">Gem-associated protein 2</fullName>
    </recommendedName>
</protein>
<dbReference type="eggNOG" id="ENOG502QPK4">
    <property type="taxonomic scope" value="Eukaryota"/>
</dbReference>
<dbReference type="HOGENOM" id="CLU_053222_1_1_1"/>
<evidence type="ECO:0000256" key="6">
    <source>
        <dbReference type="ARBA" id="ARBA00047179"/>
    </source>
</evidence>
<dbReference type="Proteomes" id="UP000001514">
    <property type="component" value="Unassembled WGS sequence"/>
</dbReference>
<comment type="similarity">
    <text evidence="5">Belongs to the gemin-2 family.</text>
</comment>
<gene>
    <name evidence="7" type="ORF">SELMODRAFT_47256</name>
</gene>
<keyword evidence="4" id="KW-0508">mRNA splicing</keyword>
<dbReference type="EMBL" id="GL377745">
    <property type="protein sequence ID" value="EFJ04884.1"/>
    <property type="molecule type" value="Genomic_DNA"/>
</dbReference>
<evidence type="ECO:0000313" key="8">
    <source>
        <dbReference type="Proteomes" id="UP000001514"/>
    </source>
</evidence>
<sequence>DGDYNIEDDEDDYQDLGPIQKVAFVVEGEPDFDKEEPDDGWEYVRRVKWEAARYPAVKVATISPQHSVDKRTHYVPVVPAISACDPQLLPTQDWEAKFLLTFASLRSRFEAREPSSSHRPVPHMKDDCGWKALCFGKGGGGVEDGVPVAEELEEFGAGPLLFYRGELHTLLDLDEVSRADLLQKHIRWFQGLDHLPHDRAVWLFALTAAVGKPIDAETSFALRTLLRSCAAIRASKTFKDQGELQMLNMIITVAGKYFGQ</sequence>
<evidence type="ECO:0000256" key="1">
    <source>
        <dbReference type="ARBA" id="ARBA00004496"/>
    </source>
</evidence>
<dbReference type="InParanoid" id="D8TEN9"/>
<dbReference type="GO" id="GO:0005681">
    <property type="term" value="C:spliceosomal complex"/>
    <property type="evidence" value="ECO:0007669"/>
    <property type="project" value="InterPro"/>
</dbReference>
<evidence type="ECO:0000256" key="5">
    <source>
        <dbReference type="ARBA" id="ARBA00025758"/>
    </source>
</evidence>
<dbReference type="GO" id="GO:0005634">
    <property type="term" value="C:nucleus"/>
    <property type="evidence" value="ECO:0000318"/>
    <property type="project" value="GO_Central"/>
</dbReference>
<dbReference type="OrthoDB" id="428895at2759"/>
<feature type="non-terminal residue" evidence="7">
    <location>
        <position position="260"/>
    </location>
</feature>
<dbReference type="InterPro" id="IPR035426">
    <property type="entry name" value="Gemin2/Brr1"/>
</dbReference>
<keyword evidence="2" id="KW-0963">Cytoplasm</keyword>
<dbReference type="InterPro" id="IPR017364">
    <property type="entry name" value="GEMIN2"/>
</dbReference>
<dbReference type="GO" id="GO:0000387">
    <property type="term" value="P:spliceosomal snRNP assembly"/>
    <property type="evidence" value="ECO:0000318"/>
    <property type="project" value="GO_Central"/>
</dbReference>
<evidence type="ECO:0000256" key="4">
    <source>
        <dbReference type="ARBA" id="ARBA00023187"/>
    </source>
</evidence>
<dbReference type="PANTHER" id="PTHR12794">
    <property type="entry name" value="GEMIN2"/>
    <property type="match status" value="1"/>
</dbReference>
<evidence type="ECO:0000313" key="7">
    <source>
        <dbReference type="EMBL" id="EFJ04884.1"/>
    </source>
</evidence>
<dbReference type="PANTHER" id="PTHR12794:SF0">
    <property type="entry name" value="GEM-ASSOCIATED PROTEIN 2"/>
    <property type="match status" value="1"/>
</dbReference>
<dbReference type="Gramene" id="EFJ04884">
    <property type="protein sequence ID" value="EFJ04884"/>
    <property type="gene ID" value="SELMODRAFT_47256"/>
</dbReference>
<comment type="subcellular location">
    <subcellularLocation>
        <location evidence="1">Cytoplasm</location>
    </subcellularLocation>
</comment>
<evidence type="ECO:0000256" key="2">
    <source>
        <dbReference type="ARBA" id="ARBA00022490"/>
    </source>
</evidence>
<dbReference type="KEGG" id="smo:SELMODRAFT_47256"/>
<feature type="non-terminal residue" evidence="7">
    <location>
        <position position="1"/>
    </location>
</feature>
<keyword evidence="8" id="KW-1185">Reference proteome</keyword>
<proteinExistence type="inferred from homology"/>
<dbReference type="STRING" id="88036.D8TEN9"/>
<dbReference type="PIRSF" id="PIRSF038038">
    <property type="entry name" value="SMN_Gemin2"/>
    <property type="match status" value="1"/>
</dbReference>
<keyword evidence="3" id="KW-0507">mRNA processing</keyword>
<dbReference type="Pfam" id="PF04938">
    <property type="entry name" value="SIP1"/>
    <property type="match status" value="1"/>
</dbReference>
<name>D8TEN9_SELML</name>
<reference evidence="7 8" key="1">
    <citation type="journal article" date="2011" name="Science">
        <title>The Selaginella genome identifies genetic changes associated with the evolution of vascular plants.</title>
        <authorList>
            <person name="Banks J.A."/>
            <person name="Nishiyama T."/>
            <person name="Hasebe M."/>
            <person name="Bowman J.L."/>
            <person name="Gribskov M."/>
            <person name="dePamphilis C."/>
            <person name="Albert V.A."/>
            <person name="Aono N."/>
            <person name="Aoyama T."/>
            <person name="Ambrose B.A."/>
            <person name="Ashton N.W."/>
            <person name="Axtell M.J."/>
            <person name="Barker E."/>
            <person name="Barker M.S."/>
            <person name="Bennetzen J.L."/>
            <person name="Bonawitz N.D."/>
            <person name="Chapple C."/>
            <person name="Cheng C."/>
            <person name="Correa L.G."/>
            <person name="Dacre M."/>
            <person name="DeBarry J."/>
            <person name="Dreyer I."/>
            <person name="Elias M."/>
            <person name="Engstrom E.M."/>
            <person name="Estelle M."/>
            <person name="Feng L."/>
            <person name="Finet C."/>
            <person name="Floyd S.K."/>
            <person name="Frommer W.B."/>
            <person name="Fujita T."/>
            <person name="Gramzow L."/>
            <person name="Gutensohn M."/>
            <person name="Harholt J."/>
            <person name="Hattori M."/>
            <person name="Heyl A."/>
            <person name="Hirai T."/>
            <person name="Hiwatashi Y."/>
            <person name="Ishikawa M."/>
            <person name="Iwata M."/>
            <person name="Karol K.G."/>
            <person name="Koehler B."/>
            <person name="Kolukisaoglu U."/>
            <person name="Kubo M."/>
            <person name="Kurata T."/>
            <person name="Lalonde S."/>
            <person name="Li K."/>
            <person name="Li Y."/>
            <person name="Litt A."/>
            <person name="Lyons E."/>
            <person name="Manning G."/>
            <person name="Maruyama T."/>
            <person name="Michael T.P."/>
            <person name="Mikami K."/>
            <person name="Miyazaki S."/>
            <person name="Morinaga S."/>
            <person name="Murata T."/>
            <person name="Mueller-Roeber B."/>
            <person name="Nelson D.R."/>
            <person name="Obara M."/>
            <person name="Oguri Y."/>
            <person name="Olmstead R.G."/>
            <person name="Onodera N."/>
            <person name="Petersen B.L."/>
            <person name="Pils B."/>
            <person name="Prigge M."/>
            <person name="Rensing S.A."/>
            <person name="Riano-Pachon D.M."/>
            <person name="Roberts A.W."/>
            <person name="Sato Y."/>
            <person name="Scheller H.V."/>
            <person name="Schulz B."/>
            <person name="Schulz C."/>
            <person name="Shakirov E.V."/>
            <person name="Shibagaki N."/>
            <person name="Shinohara N."/>
            <person name="Shippen D.E."/>
            <person name="Soerensen I."/>
            <person name="Sotooka R."/>
            <person name="Sugimoto N."/>
            <person name="Sugita M."/>
            <person name="Sumikawa N."/>
            <person name="Tanurdzic M."/>
            <person name="Theissen G."/>
            <person name="Ulvskov P."/>
            <person name="Wakazuki S."/>
            <person name="Weng J.K."/>
            <person name="Willats W.W."/>
            <person name="Wipf D."/>
            <person name="Wolf P.G."/>
            <person name="Yang L."/>
            <person name="Zimmer A.D."/>
            <person name="Zhu Q."/>
            <person name="Mitros T."/>
            <person name="Hellsten U."/>
            <person name="Loque D."/>
            <person name="Otillar R."/>
            <person name="Salamov A."/>
            <person name="Schmutz J."/>
            <person name="Shapiro H."/>
            <person name="Lindquist E."/>
            <person name="Lucas S."/>
            <person name="Rokhsar D."/>
            <person name="Grigoriev I.V."/>
        </authorList>
    </citation>
    <scope>NUCLEOTIDE SEQUENCE [LARGE SCALE GENOMIC DNA]</scope>
</reference>
<dbReference type="Gene3D" id="1.20.58.1070">
    <property type="match status" value="1"/>
</dbReference>
<dbReference type="GO" id="GO:0032797">
    <property type="term" value="C:SMN complex"/>
    <property type="evidence" value="ECO:0000318"/>
    <property type="project" value="GO_Central"/>
</dbReference>
<organism evidence="8">
    <name type="scientific">Selaginella moellendorffii</name>
    <name type="common">Spikemoss</name>
    <dbReference type="NCBI Taxonomy" id="88036"/>
    <lineage>
        <taxon>Eukaryota</taxon>
        <taxon>Viridiplantae</taxon>
        <taxon>Streptophyta</taxon>
        <taxon>Embryophyta</taxon>
        <taxon>Tracheophyta</taxon>
        <taxon>Lycopodiopsida</taxon>
        <taxon>Selaginellales</taxon>
        <taxon>Selaginellaceae</taxon>
        <taxon>Selaginella</taxon>
    </lineage>
</organism>
<accession>D8TEN9</accession>
<dbReference type="GO" id="GO:0000245">
    <property type="term" value="P:spliceosomal complex assembly"/>
    <property type="evidence" value="ECO:0007669"/>
    <property type="project" value="InterPro"/>
</dbReference>
<evidence type="ECO:0000256" key="3">
    <source>
        <dbReference type="ARBA" id="ARBA00022664"/>
    </source>
</evidence>
<dbReference type="AlphaFoldDB" id="D8TEN9"/>